<dbReference type="STRING" id="460265.Mnod_5013"/>
<accession>B8III7</accession>
<proteinExistence type="predicted"/>
<evidence type="ECO:0000313" key="2">
    <source>
        <dbReference type="Proteomes" id="UP000008207"/>
    </source>
</evidence>
<sequence>MPTHFSIVREALVAHFGPEQINGIVSSLREFGAHRPPDLQSAIVEQLAHFYLGGEGRSAPAPMTETAA</sequence>
<dbReference type="EMBL" id="CP001349">
    <property type="protein sequence ID" value="ACL59864.1"/>
    <property type="molecule type" value="Genomic_DNA"/>
</dbReference>
<dbReference type="AlphaFoldDB" id="B8III7"/>
<organism evidence="1 2">
    <name type="scientific">Methylobacterium nodulans (strain LMG 21967 / CNCM I-2342 / ORS 2060)</name>
    <dbReference type="NCBI Taxonomy" id="460265"/>
    <lineage>
        <taxon>Bacteria</taxon>
        <taxon>Pseudomonadati</taxon>
        <taxon>Pseudomonadota</taxon>
        <taxon>Alphaproteobacteria</taxon>
        <taxon>Hyphomicrobiales</taxon>
        <taxon>Methylobacteriaceae</taxon>
        <taxon>Methylobacterium</taxon>
    </lineage>
</organism>
<dbReference type="HOGENOM" id="CLU_2789162_0_0_5"/>
<dbReference type="Proteomes" id="UP000008207">
    <property type="component" value="Chromosome"/>
</dbReference>
<keyword evidence="2" id="KW-1185">Reference proteome</keyword>
<gene>
    <name evidence="1" type="ordered locus">Mnod_5013</name>
</gene>
<evidence type="ECO:0000313" key="1">
    <source>
        <dbReference type="EMBL" id="ACL59864.1"/>
    </source>
</evidence>
<dbReference type="KEGG" id="mno:Mnod_5013"/>
<reference evidence="1 2" key="1">
    <citation type="submission" date="2009-01" db="EMBL/GenBank/DDBJ databases">
        <title>Complete sequence of chromosome of Methylobacterium nodulans ORS 2060.</title>
        <authorList>
            <consortium name="US DOE Joint Genome Institute"/>
            <person name="Lucas S."/>
            <person name="Copeland A."/>
            <person name="Lapidus A."/>
            <person name="Glavina del Rio T."/>
            <person name="Dalin E."/>
            <person name="Tice H."/>
            <person name="Bruce D."/>
            <person name="Goodwin L."/>
            <person name="Pitluck S."/>
            <person name="Sims D."/>
            <person name="Brettin T."/>
            <person name="Detter J.C."/>
            <person name="Han C."/>
            <person name="Larimer F."/>
            <person name="Land M."/>
            <person name="Hauser L."/>
            <person name="Kyrpides N."/>
            <person name="Ivanova N."/>
            <person name="Marx C.J."/>
            <person name="Richardson P."/>
        </authorList>
    </citation>
    <scope>NUCLEOTIDE SEQUENCE [LARGE SCALE GENOMIC DNA]</scope>
    <source>
        <strain evidence="2">LMG 21967 / CNCM I-2342 / ORS 2060</strain>
    </source>
</reference>
<protein>
    <submittedName>
        <fullName evidence="1">Uncharacterized protein</fullName>
    </submittedName>
</protein>
<name>B8III7_METNO</name>